<dbReference type="Proteomes" id="UP000481153">
    <property type="component" value="Unassembled WGS sequence"/>
</dbReference>
<gene>
    <name evidence="1" type="ORF">Ae201684_017296</name>
</gene>
<dbReference type="InterPro" id="IPR001544">
    <property type="entry name" value="Aminotrans_IV"/>
</dbReference>
<dbReference type="InterPro" id="IPR043132">
    <property type="entry name" value="BCAT-like_C"/>
</dbReference>
<evidence type="ECO:0000313" key="2">
    <source>
        <dbReference type="Proteomes" id="UP000481153"/>
    </source>
</evidence>
<dbReference type="Pfam" id="PF01063">
    <property type="entry name" value="Aminotran_4"/>
    <property type="match status" value="1"/>
</dbReference>
<keyword evidence="2" id="KW-1185">Reference proteome</keyword>
<dbReference type="PANTHER" id="PTHR47703:SF2">
    <property type="entry name" value="D-AMINOACID AMINOTRANSFERASE-LIKE PLP-DEPENDENT ENZYMES SUPERFAMILY PROTEIN"/>
    <property type="match status" value="1"/>
</dbReference>
<dbReference type="InterPro" id="IPR036038">
    <property type="entry name" value="Aminotransferase-like"/>
</dbReference>
<dbReference type="PANTHER" id="PTHR47703">
    <property type="entry name" value="D-AMINOACID AMINOTRANSFERASE-LIKE PLP-DEPENDENT ENZYMES SUPERFAMILY PROTEIN"/>
    <property type="match status" value="1"/>
</dbReference>
<dbReference type="SUPFAM" id="SSF56752">
    <property type="entry name" value="D-aminoacid aminotransferase-like PLP-dependent enzymes"/>
    <property type="match status" value="1"/>
</dbReference>
<protein>
    <submittedName>
        <fullName evidence="1">Uncharacterized protein</fullName>
    </submittedName>
</protein>
<name>A0A6G0W9C4_9STRA</name>
<dbReference type="EMBL" id="VJMJ01000292">
    <property type="protein sequence ID" value="KAF0723916.1"/>
    <property type="molecule type" value="Genomic_DNA"/>
</dbReference>
<evidence type="ECO:0000313" key="1">
    <source>
        <dbReference type="EMBL" id="KAF0723916.1"/>
    </source>
</evidence>
<comment type="caution">
    <text evidence="1">The sequence shown here is derived from an EMBL/GenBank/DDBJ whole genome shotgun (WGS) entry which is preliminary data.</text>
</comment>
<dbReference type="Gene3D" id="3.20.10.10">
    <property type="entry name" value="D-amino Acid Aminotransferase, subunit A, domain 2"/>
    <property type="match status" value="1"/>
</dbReference>
<sequence length="201" mass="22506">MTNEWMVTVLHADNGYRVHVYKMPPLQFDATGHVQAITVLVLGAPRTNAHIKHVQWIHDREPLEKHALAKAEERKLPRPFGEVLLHRPPSLPVDSTLLYEGLITNFFAVHRGILYTADSDVLLGSTRQLVIDACHRLGVQLRLEPPRLEDAATWDGAFVTSVVKLIVPIDAIYTNDGPCTPLASTAWPLLDQLRDEIMMGV</sequence>
<proteinExistence type="predicted"/>
<reference evidence="1 2" key="1">
    <citation type="submission" date="2019-07" db="EMBL/GenBank/DDBJ databases">
        <title>Genomics analysis of Aphanomyces spp. identifies a new class of oomycete effector associated with host adaptation.</title>
        <authorList>
            <person name="Gaulin E."/>
        </authorList>
    </citation>
    <scope>NUCLEOTIDE SEQUENCE [LARGE SCALE GENOMIC DNA]</scope>
    <source>
        <strain evidence="1 2">ATCC 201684</strain>
    </source>
</reference>
<dbReference type="VEuPathDB" id="FungiDB:AeMF1_016078"/>
<dbReference type="AlphaFoldDB" id="A0A6G0W9C4"/>
<accession>A0A6G0W9C4</accession>
<organism evidence="1 2">
    <name type="scientific">Aphanomyces euteiches</name>
    <dbReference type="NCBI Taxonomy" id="100861"/>
    <lineage>
        <taxon>Eukaryota</taxon>
        <taxon>Sar</taxon>
        <taxon>Stramenopiles</taxon>
        <taxon>Oomycota</taxon>
        <taxon>Saprolegniomycetes</taxon>
        <taxon>Saprolegniales</taxon>
        <taxon>Verrucalvaceae</taxon>
        <taxon>Aphanomyces</taxon>
    </lineage>
</organism>
<dbReference type="GO" id="GO:0003824">
    <property type="term" value="F:catalytic activity"/>
    <property type="evidence" value="ECO:0007669"/>
    <property type="project" value="InterPro"/>
</dbReference>